<keyword evidence="4" id="KW-1185">Reference proteome</keyword>
<organism evidence="3 4">
    <name type="scientific">Halobellus rarus</name>
    <dbReference type="NCBI Taxonomy" id="1126237"/>
    <lineage>
        <taxon>Archaea</taxon>
        <taxon>Methanobacteriati</taxon>
        <taxon>Methanobacteriota</taxon>
        <taxon>Stenosarchaea group</taxon>
        <taxon>Halobacteria</taxon>
        <taxon>Halobacteriales</taxon>
        <taxon>Haloferacaceae</taxon>
        <taxon>Halobellus</taxon>
    </lineage>
</organism>
<sequence>MDPTDLVIPDSARGGRNVGRRDSQGEGGGRKGAVSAGSEGAAAAFDVPEMDCPACAGKVEQSASKLDGNVNSRVASGQLTVNNSDATTADAIEDRIEKGGYSVEGRNEATVSLSGPGMDCGPCTGKAETALDRVQESRHTKPD</sequence>
<evidence type="ECO:0000313" key="4">
    <source>
        <dbReference type="Proteomes" id="UP001597085"/>
    </source>
</evidence>
<evidence type="ECO:0000259" key="2">
    <source>
        <dbReference type="PROSITE" id="PS50846"/>
    </source>
</evidence>
<comment type="caution">
    <text evidence="3">The sequence shown here is derived from an EMBL/GenBank/DDBJ whole genome shotgun (WGS) entry which is preliminary data.</text>
</comment>
<evidence type="ECO:0000313" key="3">
    <source>
        <dbReference type="EMBL" id="MFD1600219.1"/>
    </source>
</evidence>
<feature type="domain" description="HMA" evidence="2">
    <location>
        <begin position="41"/>
        <end position="104"/>
    </location>
</feature>
<dbReference type="PROSITE" id="PS50846">
    <property type="entry name" value="HMA_2"/>
    <property type="match status" value="1"/>
</dbReference>
<dbReference type="Gene3D" id="3.30.70.100">
    <property type="match status" value="1"/>
</dbReference>
<dbReference type="EMBL" id="JBHUDK010000014">
    <property type="protein sequence ID" value="MFD1600219.1"/>
    <property type="molecule type" value="Genomic_DNA"/>
</dbReference>
<evidence type="ECO:0000256" key="1">
    <source>
        <dbReference type="SAM" id="MobiDB-lite"/>
    </source>
</evidence>
<proteinExistence type="predicted"/>
<dbReference type="Pfam" id="PF00403">
    <property type="entry name" value="HMA"/>
    <property type="match status" value="1"/>
</dbReference>
<feature type="region of interest" description="Disordered" evidence="1">
    <location>
        <begin position="1"/>
        <end position="39"/>
    </location>
</feature>
<accession>A0ABD6CQR8</accession>
<dbReference type="Proteomes" id="UP001597085">
    <property type="component" value="Unassembled WGS sequence"/>
</dbReference>
<gene>
    <name evidence="3" type="ORF">ACFSBX_14745</name>
</gene>
<dbReference type="AlphaFoldDB" id="A0ABD6CQR8"/>
<dbReference type="InterPro" id="IPR036163">
    <property type="entry name" value="HMA_dom_sf"/>
</dbReference>
<name>A0ABD6CQR8_9EURY</name>
<protein>
    <submittedName>
        <fullName evidence="3">Cation transporter</fullName>
    </submittedName>
</protein>
<dbReference type="InterPro" id="IPR006121">
    <property type="entry name" value="HMA_dom"/>
</dbReference>
<dbReference type="SUPFAM" id="SSF55008">
    <property type="entry name" value="HMA, heavy metal-associated domain"/>
    <property type="match status" value="1"/>
</dbReference>
<dbReference type="CDD" id="cd00371">
    <property type="entry name" value="HMA"/>
    <property type="match status" value="1"/>
</dbReference>
<reference evidence="3 4" key="1">
    <citation type="journal article" date="2019" name="Int. J. Syst. Evol. Microbiol.">
        <title>The Global Catalogue of Microorganisms (GCM) 10K type strain sequencing project: providing services to taxonomists for standard genome sequencing and annotation.</title>
        <authorList>
            <consortium name="The Broad Institute Genomics Platform"/>
            <consortium name="The Broad Institute Genome Sequencing Center for Infectious Disease"/>
            <person name="Wu L."/>
            <person name="Ma J."/>
        </authorList>
    </citation>
    <scope>NUCLEOTIDE SEQUENCE [LARGE SCALE GENOMIC DNA]</scope>
    <source>
        <strain evidence="3 4">CGMCC 1.12121</strain>
    </source>
</reference>